<keyword evidence="2" id="KW-0804">Transcription</keyword>
<evidence type="ECO:0000256" key="1">
    <source>
        <dbReference type="ARBA" id="ARBA00007692"/>
    </source>
</evidence>
<dbReference type="Gene3D" id="1.25.70.10">
    <property type="entry name" value="Transcription termination factor 3, mitochondrial"/>
    <property type="match status" value="1"/>
</dbReference>
<dbReference type="InterPro" id="IPR003690">
    <property type="entry name" value="MTERF"/>
</dbReference>
<dbReference type="InterPro" id="IPR005162">
    <property type="entry name" value="Retrotrans_gag_dom"/>
</dbReference>
<dbReference type="SMART" id="SM00733">
    <property type="entry name" value="Mterf"/>
    <property type="match status" value="6"/>
</dbReference>
<dbReference type="GO" id="GO:0006353">
    <property type="term" value="P:DNA-templated transcription termination"/>
    <property type="evidence" value="ECO:0007669"/>
    <property type="project" value="UniProtKB-KW"/>
</dbReference>
<dbReference type="PANTHER" id="PTHR13068">
    <property type="entry name" value="CGI-12 PROTEIN-RELATED"/>
    <property type="match status" value="1"/>
</dbReference>
<evidence type="ECO:0000313" key="5">
    <source>
        <dbReference type="EMBL" id="KAF6152307.1"/>
    </source>
</evidence>
<dbReference type="EMBL" id="JACGCM010001644">
    <property type="protein sequence ID" value="KAF6152307.1"/>
    <property type="molecule type" value="Genomic_DNA"/>
</dbReference>
<dbReference type="AlphaFoldDB" id="A0A7J7MBP8"/>
<dbReference type="GO" id="GO:0003676">
    <property type="term" value="F:nucleic acid binding"/>
    <property type="evidence" value="ECO:0007669"/>
    <property type="project" value="InterPro"/>
</dbReference>
<accession>A0A7J7MBP8</accession>
<evidence type="ECO:0000256" key="2">
    <source>
        <dbReference type="ARBA" id="ARBA00022472"/>
    </source>
</evidence>
<reference evidence="5 6" key="1">
    <citation type="journal article" date="2020" name="IScience">
        <title>Genome Sequencing of the Endangered Kingdonia uniflora (Circaeasteraceae, Ranunculales) Reveals Potential Mechanisms of Evolutionary Specialization.</title>
        <authorList>
            <person name="Sun Y."/>
            <person name="Deng T."/>
            <person name="Zhang A."/>
            <person name="Moore M.J."/>
            <person name="Landis J.B."/>
            <person name="Lin N."/>
            <person name="Zhang H."/>
            <person name="Zhang X."/>
            <person name="Huang J."/>
            <person name="Zhang X."/>
            <person name="Sun H."/>
            <person name="Wang H."/>
        </authorList>
    </citation>
    <scope>NUCLEOTIDE SEQUENCE [LARGE SCALE GENOMIC DNA]</scope>
    <source>
        <strain evidence="5">TB1705</strain>
        <tissue evidence="5">Leaf</tissue>
    </source>
</reference>
<name>A0A7J7MBP8_9MAGN</name>
<dbReference type="Pfam" id="PF02536">
    <property type="entry name" value="mTERF"/>
    <property type="match status" value="2"/>
</dbReference>
<dbReference type="Pfam" id="PF03732">
    <property type="entry name" value="Retrotrans_gag"/>
    <property type="match status" value="1"/>
</dbReference>
<dbReference type="PANTHER" id="PTHR13068:SF166">
    <property type="entry name" value="TRANSCRIPTION TERMINATION FACTOR MTERF15, MITOCHONDRIAL-LIKE"/>
    <property type="match status" value="1"/>
</dbReference>
<keyword evidence="2" id="KW-0805">Transcription regulation</keyword>
<gene>
    <name evidence="5" type="ORF">GIB67_005961</name>
</gene>
<sequence>MFAFMSRNLKTQIRKRLGDFDLIPIFQNPFLVRSFSVLKSTKDSSFVVSYLINNCGLSPQSAISASKRLNFKTTTKPDSNLQFFQDHGFTKPQISNLIAKFPKLLLANKENILYPKLEFLKKIGFSVPQVLKYISSNPAFLTSSLKAQIIPSFDYLKTFLITDENVAVIIRRSTRILGFNYQKVIVPKLEVLRDIGVPESSISRLMIKYPRVLTYPNRRFIEIVREVSELGFNPSSTLFIEAINTKLGLSKATWEAKMEIFRSYGFSENELISMFRKYPKFMYISEKKLRSVLYFFINELDLEPSYLVKYASLFTCSMEKRIIPRWTVLQGLLSKGLLIKNKVNIGSSILVSDSSFVKLYLIKYEKEAPELLNAHKKDIKIDVPESYGKIDGDGFIDWLNRVDQVFAFKRCGDPRAVTLMEMKLTGYVLNWWEGVQQLRVTVGGDYITDWDTMRCELMARFIPGNYEEENFAKLQNLCQTRNQSVHDYSSDFYLFSSRVVLSEIEAQRISRFMFGLTKRLQDEWTLFTCQFFSRCSGNG</sequence>
<evidence type="ECO:0000256" key="3">
    <source>
        <dbReference type="ARBA" id="ARBA00022946"/>
    </source>
</evidence>
<feature type="domain" description="Retrotransposon gag" evidence="4">
    <location>
        <begin position="420"/>
        <end position="517"/>
    </location>
</feature>
<evidence type="ECO:0000259" key="4">
    <source>
        <dbReference type="Pfam" id="PF03732"/>
    </source>
</evidence>
<comment type="similarity">
    <text evidence="1">Belongs to the mTERF family.</text>
</comment>
<keyword evidence="2" id="KW-0806">Transcription termination</keyword>
<dbReference type="OrthoDB" id="637682at2759"/>
<dbReference type="InterPro" id="IPR038538">
    <property type="entry name" value="MTERF_sf"/>
</dbReference>
<dbReference type="FunFam" id="1.25.70.10:FF:000001">
    <property type="entry name" value="Mitochondrial transcription termination factor-like"/>
    <property type="match status" value="1"/>
</dbReference>
<keyword evidence="6" id="KW-1185">Reference proteome</keyword>
<keyword evidence="3" id="KW-0809">Transit peptide</keyword>
<proteinExistence type="inferred from homology"/>
<dbReference type="Proteomes" id="UP000541444">
    <property type="component" value="Unassembled WGS sequence"/>
</dbReference>
<protein>
    <recommendedName>
        <fullName evidence="4">Retrotransposon gag domain-containing protein</fullName>
    </recommendedName>
</protein>
<evidence type="ECO:0000313" key="6">
    <source>
        <dbReference type="Proteomes" id="UP000541444"/>
    </source>
</evidence>
<organism evidence="5 6">
    <name type="scientific">Kingdonia uniflora</name>
    <dbReference type="NCBI Taxonomy" id="39325"/>
    <lineage>
        <taxon>Eukaryota</taxon>
        <taxon>Viridiplantae</taxon>
        <taxon>Streptophyta</taxon>
        <taxon>Embryophyta</taxon>
        <taxon>Tracheophyta</taxon>
        <taxon>Spermatophyta</taxon>
        <taxon>Magnoliopsida</taxon>
        <taxon>Ranunculales</taxon>
        <taxon>Circaeasteraceae</taxon>
        <taxon>Kingdonia</taxon>
    </lineage>
</organism>
<comment type="caution">
    <text evidence="5">The sequence shown here is derived from an EMBL/GenBank/DDBJ whole genome shotgun (WGS) entry which is preliminary data.</text>
</comment>